<dbReference type="GO" id="GO:0006006">
    <property type="term" value="P:glucose metabolic process"/>
    <property type="evidence" value="ECO:0007669"/>
    <property type="project" value="TreeGrafter"/>
</dbReference>
<dbReference type="GO" id="GO:0030246">
    <property type="term" value="F:carbohydrate binding"/>
    <property type="evidence" value="ECO:0007669"/>
    <property type="project" value="InterPro"/>
</dbReference>
<reference evidence="12 13" key="1">
    <citation type="submission" date="2017-11" db="EMBL/GenBank/DDBJ databases">
        <title>Understudied soil microbes with underappreciated capabilities: Untangling the Clostridium saccharolyticum group.</title>
        <authorList>
            <person name="Leschine S."/>
        </authorList>
    </citation>
    <scope>NUCLEOTIDE SEQUENCE [LARGE SCALE GENOMIC DNA]</scope>
    <source>
        <strain evidence="12 13">18A</strain>
    </source>
</reference>
<evidence type="ECO:0000256" key="11">
    <source>
        <dbReference type="PIRSR" id="PIRSR005096-3"/>
    </source>
</evidence>
<dbReference type="OrthoDB" id="9779408at2"/>
<comment type="pathway">
    <text evidence="2 8">Carbohydrate metabolism; hexose metabolism.</text>
</comment>
<gene>
    <name evidence="12" type="ORF">H171_1802</name>
</gene>
<dbReference type="InterPro" id="IPR047215">
    <property type="entry name" value="Galactose_mutarotase-like"/>
</dbReference>
<name>A0A2M8Z4D7_9FIRM</name>
<dbReference type="EMBL" id="PGET01000001">
    <property type="protein sequence ID" value="PJJ28306.1"/>
    <property type="molecule type" value="Genomic_DNA"/>
</dbReference>
<evidence type="ECO:0000256" key="9">
    <source>
        <dbReference type="PIRSR" id="PIRSR005096-1"/>
    </source>
</evidence>
<comment type="similarity">
    <text evidence="3 8">Belongs to the aldose epimerase family.</text>
</comment>
<dbReference type="UniPathway" id="UPA00242"/>
<evidence type="ECO:0000256" key="7">
    <source>
        <dbReference type="ARBA" id="ARBA00023277"/>
    </source>
</evidence>
<dbReference type="Proteomes" id="UP000231092">
    <property type="component" value="Unassembled WGS sequence"/>
</dbReference>
<dbReference type="InterPro" id="IPR015443">
    <property type="entry name" value="Aldose_1-epimerase"/>
</dbReference>
<feature type="binding site" evidence="11">
    <location>
        <begin position="80"/>
        <end position="81"/>
    </location>
    <ligand>
        <name>beta-D-galactose</name>
        <dbReference type="ChEBI" id="CHEBI:27667"/>
    </ligand>
</feature>
<evidence type="ECO:0000256" key="1">
    <source>
        <dbReference type="ARBA" id="ARBA00001614"/>
    </source>
</evidence>
<feature type="active site" description="Proton acceptor" evidence="9">
    <location>
        <position position="317"/>
    </location>
</feature>
<dbReference type="PIRSF" id="PIRSF005096">
    <property type="entry name" value="GALM"/>
    <property type="match status" value="1"/>
</dbReference>
<keyword evidence="7 8" id="KW-0119">Carbohydrate metabolism</keyword>
<dbReference type="EC" id="5.1.3.3" evidence="4 8"/>
<protein>
    <recommendedName>
        <fullName evidence="5 8">Aldose 1-epimerase</fullName>
        <ecNumber evidence="4 8">5.1.3.3</ecNumber>
    </recommendedName>
</protein>
<dbReference type="NCBIfam" id="NF008277">
    <property type="entry name" value="PRK11055.1"/>
    <property type="match status" value="1"/>
</dbReference>
<dbReference type="AlphaFoldDB" id="A0A2M8Z4D7"/>
<evidence type="ECO:0000256" key="5">
    <source>
        <dbReference type="ARBA" id="ARBA00014165"/>
    </source>
</evidence>
<evidence type="ECO:0000313" key="12">
    <source>
        <dbReference type="EMBL" id="PJJ28306.1"/>
    </source>
</evidence>
<comment type="catalytic activity">
    <reaction evidence="1 8">
        <text>alpha-D-glucose = beta-D-glucose</text>
        <dbReference type="Rhea" id="RHEA:10264"/>
        <dbReference type="ChEBI" id="CHEBI:15903"/>
        <dbReference type="ChEBI" id="CHEBI:17925"/>
        <dbReference type="EC" id="5.1.3.3"/>
    </reaction>
</comment>
<dbReference type="PROSITE" id="PS00545">
    <property type="entry name" value="ALDOSE_1_EPIMERASE"/>
    <property type="match status" value="1"/>
</dbReference>
<evidence type="ECO:0000256" key="4">
    <source>
        <dbReference type="ARBA" id="ARBA00013185"/>
    </source>
</evidence>
<dbReference type="CDD" id="cd09019">
    <property type="entry name" value="galactose_mutarotase_like"/>
    <property type="match status" value="1"/>
</dbReference>
<dbReference type="InterPro" id="IPR008183">
    <property type="entry name" value="Aldose_1/G6P_1-epimerase"/>
</dbReference>
<feature type="active site" description="Proton donor" evidence="9">
    <location>
        <position position="180"/>
    </location>
</feature>
<dbReference type="SUPFAM" id="SSF74650">
    <property type="entry name" value="Galactose mutarotase-like"/>
    <property type="match status" value="1"/>
</dbReference>
<keyword evidence="6 8" id="KW-0413">Isomerase</keyword>
<evidence type="ECO:0000313" key="13">
    <source>
        <dbReference type="Proteomes" id="UP000231092"/>
    </source>
</evidence>
<evidence type="ECO:0000256" key="6">
    <source>
        <dbReference type="ARBA" id="ARBA00023235"/>
    </source>
</evidence>
<proteinExistence type="inferred from homology"/>
<sequence length="353" mass="39278">MAYKKELWGNMQDGREVYLYTLVNRNGVSASFTNLGAVWVNMNVPDRDGTVVDVVLGFDSADEYLLNPPHFGAPIGRNANRIAGAKFSINGKEYKLEPNNGPNNLHSGPDLYQSRLWDSEAEENDLGTSVSFSLFSPDGDQGFPGNANITVTYTLTPDNSLEISYHMICDADTVANFTNHSYFNLDGHDGADAMKQRVWIDADTYTRADEGSIPTGEFTPVKGTPMDFTVMKPIEQDINEKYEALIFGGGYDHNWVLNHPQGEVSLCAASESDKTGIRMEVYTDLPGIQFYTANFLKNGMTGKGGAVYEKRCCYCFETQYYPDSVNKPEFQSPVLKAGEEYKTTTIYKFSIIK</sequence>
<feature type="binding site" evidence="10">
    <location>
        <position position="252"/>
    </location>
    <ligand>
        <name>beta-D-galactose</name>
        <dbReference type="ChEBI" id="CHEBI:27667"/>
    </ligand>
</feature>
<comment type="caution">
    <text evidence="12">The sequence shown here is derived from an EMBL/GenBank/DDBJ whole genome shotgun (WGS) entry which is preliminary data.</text>
</comment>
<evidence type="ECO:0000256" key="3">
    <source>
        <dbReference type="ARBA" id="ARBA00006206"/>
    </source>
</evidence>
<organism evidence="12 13">
    <name type="scientific">[Clostridium] celerecrescens 18A</name>
    <dbReference type="NCBI Taxonomy" id="1286362"/>
    <lineage>
        <taxon>Bacteria</taxon>
        <taxon>Bacillati</taxon>
        <taxon>Bacillota</taxon>
        <taxon>Clostridia</taxon>
        <taxon>Lachnospirales</taxon>
        <taxon>Lachnospiraceae</taxon>
        <taxon>Lacrimispora</taxon>
    </lineage>
</organism>
<evidence type="ECO:0000256" key="2">
    <source>
        <dbReference type="ARBA" id="ARBA00005028"/>
    </source>
</evidence>
<dbReference type="GO" id="GO:0033499">
    <property type="term" value="P:galactose catabolic process via UDP-galactose, Leloir pathway"/>
    <property type="evidence" value="ECO:0007669"/>
    <property type="project" value="TreeGrafter"/>
</dbReference>
<dbReference type="PANTHER" id="PTHR10091">
    <property type="entry name" value="ALDOSE-1-EPIMERASE"/>
    <property type="match status" value="1"/>
</dbReference>
<dbReference type="InterPro" id="IPR011013">
    <property type="entry name" value="Gal_mutarotase_sf_dom"/>
</dbReference>
<dbReference type="GO" id="GO:0004034">
    <property type="term" value="F:aldose 1-epimerase activity"/>
    <property type="evidence" value="ECO:0007669"/>
    <property type="project" value="UniProtKB-EC"/>
</dbReference>
<dbReference type="Pfam" id="PF01263">
    <property type="entry name" value="Aldose_epim"/>
    <property type="match status" value="1"/>
</dbReference>
<dbReference type="PANTHER" id="PTHR10091:SF0">
    <property type="entry name" value="GALACTOSE MUTAROTASE"/>
    <property type="match status" value="1"/>
</dbReference>
<evidence type="ECO:0000256" key="10">
    <source>
        <dbReference type="PIRSR" id="PIRSR005096-2"/>
    </source>
</evidence>
<dbReference type="InterPro" id="IPR018052">
    <property type="entry name" value="Ald1_epimerase_CS"/>
</dbReference>
<feature type="binding site" evidence="11">
    <location>
        <begin position="180"/>
        <end position="182"/>
    </location>
    <ligand>
        <name>beta-D-galactose</name>
        <dbReference type="ChEBI" id="CHEBI:27667"/>
    </ligand>
</feature>
<accession>A0A2M8Z4D7</accession>
<evidence type="ECO:0000256" key="8">
    <source>
        <dbReference type="PIRNR" id="PIRNR005096"/>
    </source>
</evidence>
<dbReference type="InterPro" id="IPR014718">
    <property type="entry name" value="GH-type_carb-bd"/>
</dbReference>
<dbReference type="RefSeq" id="WP_100304808.1">
    <property type="nucleotide sequence ID" value="NZ_PGET01000001.1"/>
</dbReference>
<dbReference type="Gene3D" id="2.70.98.10">
    <property type="match status" value="1"/>
</dbReference>